<reference evidence="1 2" key="1">
    <citation type="submission" date="2019-10" db="EMBL/GenBank/DDBJ databases">
        <title>Assembly and Annotation for the nematode Trichostrongylus colubriformis.</title>
        <authorList>
            <person name="Martin J."/>
        </authorList>
    </citation>
    <scope>NUCLEOTIDE SEQUENCE [LARGE SCALE GENOMIC DNA]</scope>
    <source>
        <strain evidence="1">G859</strain>
        <tissue evidence="1">Whole worm</tissue>
    </source>
</reference>
<dbReference type="AlphaFoldDB" id="A0AAN8EY92"/>
<comment type="caution">
    <text evidence="1">The sequence shown here is derived from an EMBL/GenBank/DDBJ whole genome shotgun (WGS) entry which is preliminary data.</text>
</comment>
<accession>A0AAN8EY92</accession>
<gene>
    <name evidence="1" type="ORF">GCK32_011937</name>
</gene>
<evidence type="ECO:0000313" key="1">
    <source>
        <dbReference type="EMBL" id="KAK5969405.1"/>
    </source>
</evidence>
<sequence>MSYRSSTNRAHRVELGSQLMQAVKNLLTLVQLPLHSTTNKITKSTLNAIFRTTCMHTDDIDKCGNQSSRDGEILFTTVIGSPLTNHATTPCGHVWRVDGMSISSLFGLM</sequence>
<proteinExistence type="predicted"/>
<dbReference type="Proteomes" id="UP001331761">
    <property type="component" value="Unassembled WGS sequence"/>
</dbReference>
<name>A0AAN8EY92_TRICO</name>
<keyword evidence="2" id="KW-1185">Reference proteome</keyword>
<evidence type="ECO:0000313" key="2">
    <source>
        <dbReference type="Proteomes" id="UP001331761"/>
    </source>
</evidence>
<protein>
    <submittedName>
        <fullName evidence="1">Uncharacterized protein</fullName>
    </submittedName>
</protein>
<dbReference type="EMBL" id="WIXE01020179">
    <property type="protein sequence ID" value="KAK5969405.1"/>
    <property type="molecule type" value="Genomic_DNA"/>
</dbReference>
<organism evidence="1 2">
    <name type="scientific">Trichostrongylus colubriformis</name>
    <name type="common">Black scour worm</name>
    <dbReference type="NCBI Taxonomy" id="6319"/>
    <lineage>
        <taxon>Eukaryota</taxon>
        <taxon>Metazoa</taxon>
        <taxon>Ecdysozoa</taxon>
        <taxon>Nematoda</taxon>
        <taxon>Chromadorea</taxon>
        <taxon>Rhabditida</taxon>
        <taxon>Rhabditina</taxon>
        <taxon>Rhabditomorpha</taxon>
        <taxon>Strongyloidea</taxon>
        <taxon>Trichostrongylidae</taxon>
        <taxon>Trichostrongylus</taxon>
    </lineage>
</organism>